<dbReference type="Proteomes" id="UP000008522">
    <property type="component" value="Chromosome"/>
</dbReference>
<protein>
    <recommendedName>
        <fullName evidence="4">Lipoprotein</fullName>
    </recommendedName>
</protein>
<dbReference type="PATRIC" id="fig|1045858.4.peg.2368"/>
<organism evidence="2 3">
    <name type="scientific">Brachyspira intermedia (strain ATCC 51140 / PWS/A)</name>
    <name type="common">Serpulina intermedia</name>
    <dbReference type="NCBI Taxonomy" id="1045858"/>
    <lineage>
        <taxon>Bacteria</taxon>
        <taxon>Pseudomonadati</taxon>
        <taxon>Spirochaetota</taxon>
        <taxon>Spirochaetia</taxon>
        <taxon>Brachyspirales</taxon>
        <taxon>Brachyspiraceae</taxon>
        <taxon>Brachyspira</taxon>
    </lineage>
</organism>
<gene>
    <name evidence="2" type="ordered locus">Bint_2365</name>
</gene>
<accession>G0EMT0</accession>
<dbReference type="HOGENOM" id="CLU_1812092_0_0_12"/>
<reference evidence="2 3" key="1">
    <citation type="journal article" date="2011" name="BMC Genomics">
        <title>Complete genome sequence of Brachyspira intermedia reveals unique genomic features in Brachyspira species and phage-mediated horizontal gene transfer.</title>
        <authorList>
            <person name="Hafstrom T."/>
            <person name="Jansson D.S."/>
            <person name="Segerman B."/>
        </authorList>
    </citation>
    <scope>NUCLEOTIDE SEQUENCE [LARGE SCALE GENOMIC DNA]</scope>
    <source>
        <strain evidence="3">ATCC 51140 / PWS/A</strain>
    </source>
</reference>
<evidence type="ECO:0000313" key="3">
    <source>
        <dbReference type="Proteomes" id="UP000008522"/>
    </source>
</evidence>
<name>G0EMT0_BRAIP</name>
<dbReference type="OrthoDB" id="307892at2"/>
<dbReference type="EMBL" id="CP002874">
    <property type="protein sequence ID" value="AEM22971.1"/>
    <property type="molecule type" value="Genomic_DNA"/>
</dbReference>
<evidence type="ECO:0000313" key="2">
    <source>
        <dbReference type="EMBL" id="AEM22971.1"/>
    </source>
</evidence>
<feature type="chain" id="PRO_5003398196" description="Lipoprotein" evidence="1">
    <location>
        <begin position="20"/>
        <end position="142"/>
    </location>
</feature>
<dbReference type="AlphaFoldDB" id="G0EMT0"/>
<keyword evidence="3" id="KW-1185">Reference proteome</keyword>
<dbReference type="RefSeq" id="WP_014488780.1">
    <property type="nucleotide sequence ID" value="NC_017243.1"/>
</dbReference>
<proteinExistence type="predicted"/>
<feature type="signal peptide" evidence="1">
    <location>
        <begin position="1"/>
        <end position="19"/>
    </location>
</feature>
<evidence type="ECO:0008006" key="4">
    <source>
        <dbReference type="Google" id="ProtNLM"/>
    </source>
</evidence>
<dbReference type="GeneID" id="44970864"/>
<sequence length="142" mass="16438">MKIKLLIIFFALVFISCQSKEDGWFKNAGNKFYTNTKNQSILFIADKVLVGDEKTIIDPLGSLITLATTYVKEIKSKNEATYTMEFFGNQDFNFKLEGNTLNALINGEDVKFYYNDELTKKYYTNITAMQKWIEEYNATNTK</sequence>
<evidence type="ECO:0000256" key="1">
    <source>
        <dbReference type="SAM" id="SignalP"/>
    </source>
</evidence>
<dbReference type="KEGG" id="bip:Bint_2365"/>
<keyword evidence="1" id="KW-0732">Signal</keyword>
<dbReference type="PROSITE" id="PS51257">
    <property type="entry name" value="PROKAR_LIPOPROTEIN"/>
    <property type="match status" value="1"/>
</dbReference>